<feature type="domain" description="UspA" evidence="2">
    <location>
        <begin position="149"/>
        <end position="274"/>
    </location>
</feature>
<dbReference type="InterPro" id="IPR014729">
    <property type="entry name" value="Rossmann-like_a/b/a_fold"/>
</dbReference>
<gene>
    <name evidence="3" type="ORF">MYP_3840</name>
</gene>
<protein>
    <recommendedName>
        <fullName evidence="2">UspA domain-containing protein</fullName>
    </recommendedName>
</protein>
<accession>A0A098LI22</accession>
<dbReference type="Pfam" id="PF00582">
    <property type="entry name" value="Usp"/>
    <property type="match status" value="2"/>
</dbReference>
<organism evidence="3 4">
    <name type="scientific">Sporocytophaga myxococcoides</name>
    <dbReference type="NCBI Taxonomy" id="153721"/>
    <lineage>
        <taxon>Bacteria</taxon>
        <taxon>Pseudomonadati</taxon>
        <taxon>Bacteroidota</taxon>
        <taxon>Cytophagia</taxon>
        <taxon>Cytophagales</taxon>
        <taxon>Cytophagaceae</taxon>
        <taxon>Sporocytophaga</taxon>
    </lineage>
</organism>
<dbReference type="PANTHER" id="PTHR46268:SF6">
    <property type="entry name" value="UNIVERSAL STRESS PROTEIN UP12"/>
    <property type="match status" value="1"/>
</dbReference>
<dbReference type="EMBL" id="BBLT01000008">
    <property type="protein sequence ID" value="GAL86610.1"/>
    <property type="molecule type" value="Genomic_DNA"/>
</dbReference>
<dbReference type="STRING" id="153721.MYP_3840"/>
<dbReference type="Gene3D" id="3.40.50.620">
    <property type="entry name" value="HUPs"/>
    <property type="match status" value="2"/>
</dbReference>
<keyword evidence="4" id="KW-1185">Reference proteome</keyword>
<dbReference type="SUPFAM" id="SSF52402">
    <property type="entry name" value="Adenine nucleotide alpha hydrolases-like"/>
    <property type="match status" value="2"/>
</dbReference>
<reference evidence="3 4" key="1">
    <citation type="submission" date="2014-09" db="EMBL/GenBank/DDBJ databases">
        <title>Sporocytophaga myxococcoides PG-01 genome sequencing.</title>
        <authorList>
            <person name="Liu L."/>
            <person name="Gao P.J."/>
            <person name="Chen G.J."/>
            <person name="Wang L.S."/>
        </authorList>
    </citation>
    <scope>NUCLEOTIDE SEQUENCE [LARGE SCALE GENOMIC DNA]</scope>
    <source>
        <strain evidence="3 4">PG-01</strain>
    </source>
</reference>
<dbReference type="RefSeq" id="WP_197060125.1">
    <property type="nucleotide sequence ID" value="NZ_BBLT01000008.1"/>
</dbReference>
<feature type="domain" description="UspA" evidence="2">
    <location>
        <begin position="1"/>
        <end position="141"/>
    </location>
</feature>
<dbReference type="eggNOG" id="COG0589">
    <property type="taxonomic scope" value="Bacteria"/>
</dbReference>
<evidence type="ECO:0000313" key="3">
    <source>
        <dbReference type="EMBL" id="GAL86610.1"/>
    </source>
</evidence>
<dbReference type="InterPro" id="IPR006016">
    <property type="entry name" value="UspA"/>
</dbReference>
<dbReference type="PRINTS" id="PR01438">
    <property type="entry name" value="UNVRSLSTRESS"/>
</dbReference>
<evidence type="ECO:0000259" key="2">
    <source>
        <dbReference type="Pfam" id="PF00582"/>
    </source>
</evidence>
<sequence>MKKILCPVDFSDVSYRGVNFANEIVKITGGSLILINLYHITPIEPGTASYLSSDIVTEAEEEARRGLQDIINGLPKGDNVIYDYVVKYGIPEDEIPHFARKENVDMIVMGTEGAEGLKKIFMGSVTATVAEESGCPVLVVPSNVEYHPIKQIVYATDLNGNETEGISFVIELAQLFDAHISFFSIQKKHNYKEEEEFIKYALEKLLLNQSYKKMSFDLNEGDDIEAGINAYAKSKNADILVLATHERSFLKKIFSRSQTKEILYNPELPILAVHKVEEHVSAK</sequence>
<comment type="similarity">
    <text evidence="1">Belongs to the universal stress protein A family.</text>
</comment>
<dbReference type="AlphaFoldDB" id="A0A098LI22"/>
<comment type="caution">
    <text evidence="3">The sequence shown here is derived from an EMBL/GenBank/DDBJ whole genome shotgun (WGS) entry which is preliminary data.</text>
</comment>
<dbReference type="Proteomes" id="UP000030185">
    <property type="component" value="Unassembled WGS sequence"/>
</dbReference>
<evidence type="ECO:0000256" key="1">
    <source>
        <dbReference type="ARBA" id="ARBA00008791"/>
    </source>
</evidence>
<dbReference type="InterPro" id="IPR006015">
    <property type="entry name" value="Universal_stress_UspA"/>
</dbReference>
<evidence type="ECO:0000313" key="4">
    <source>
        <dbReference type="Proteomes" id="UP000030185"/>
    </source>
</evidence>
<proteinExistence type="inferred from homology"/>
<dbReference type="CDD" id="cd00293">
    <property type="entry name" value="USP-like"/>
    <property type="match status" value="2"/>
</dbReference>
<name>A0A098LI22_9BACT</name>
<dbReference type="PANTHER" id="PTHR46268">
    <property type="entry name" value="STRESS RESPONSE PROTEIN NHAX"/>
    <property type="match status" value="1"/>
</dbReference>